<dbReference type="InterPro" id="IPR026721">
    <property type="entry name" value="TMEM18"/>
</dbReference>
<dbReference type="Proteomes" id="UP000001542">
    <property type="component" value="Unassembled WGS sequence"/>
</dbReference>
<reference evidence="3" key="1">
    <citation type="submission" date="2006-10" db="EMBL/GenBank/DDBJ databases">
        <authorList>
            <person name="Amadeo P."/>
            <person name="Zhao Q."/>
            <person name="Wortman J."/>
            <person name="Fraser-Liggett C."/>
            <person name="Carlton J."/>
        </authorList>
    </citation>
    <scope>NUCLEOTIDE SEQUENCE</scope>
    <source>
        <strain evidence="3">G3</strain>
    </source>
</reference>
<gene>
    <name evidence="3" type="ORF">TVAG_071270</name>
</gene>
<keyword evidence="4" id="KW-1185">Reference proteome</keyword>
<evidence type="ECO:0000313" key="4">
    <source>
        <dbReference type="Proteomes" id="UP000001542"/>
    </source>
</evidence>
<sequence length="168" mass="19252">MTEEQQILGSHTPEYQVDIKGIFAKVKWTDIPIVTTIILYLILLIIALKVRRNPRRRTIVFVLCLGITLGIGQLGPIMEKNWKIFGFSDNYFDEFGVFLTFFFALPPVFIAILLLSQLVGNITDKVIHRYVNNRTEHNEPAEEKNASKSEEATKEKNDTSNPDKLKND</sequence>
<name>A2D830_TRIV3</name>
<feature type="transmembrane region" description="Helical" evidence="2">
    <location>
        <begin position="31"/>
        <end position="48"/>
    </location>
</feature>
<dbReference type="RefSeq" id="XP_001584449.1">
    <property type="nucleotide sequence ID" value="XM_001584399.1"/>
</dbReference>
<feature type="region of interest" description="Disordered" evidence="1">
    <location>
        <begin position="136"/>
        <end position="168"/>
    </location>
</feature>
<proteinExistence type="predicted"/>
<evidence type="ECO:0000313" key="3">
    <source>
        <dbReference type="EMBL" id="EAY23463.1"/>
    </source>
</evidence>
<reference evidence="3" key="2">
    <citation type="journal article" date="2007" name="Science">
        <title>Draft genome sequence of the sexually transmitted pathogen Trichomonas vaginalis.</title>
        <authorList>
            <person name="Carlton J.M."/>
            <person name="Hirt R.P."/>
            <person name="Silva J.C."/>
            <person name="Delcher A.L."/>
            <person name="Schatz M."/>
            <person name="Zhao Q."/>
            <person name="Wortman J.R."/>
            <person name="Bidwell S.L."/>
            <person name="Alsmark U.C.M."/>
            <person name="Besteiro S."/>
            <person name="Sicheritz-Ponten T."/>
            <person name="Noel C.J."/>
            <person name="Dacks J.B."/>
            <person name="Foster P.G."/>
            <person name="Simillion C."/>
            <person name="Van de Peer Y."/>
            <person name="Miranda-Saavedra D."/>
            <person name="Barton G.J."/>
            <person name="Westrop G.D."/>
            <person name="Mueller S."/>
            <person name="Dessi D."/>
            <person name="Fiori P.L."/>
            <person name="Ren Q."/>
            <person name="Paulsen I."/>
            <person name="Zhang H."/>
            <person name="Bastida-Corcuera F.D."/>
            <person name="Simoes-Barbosa A."/>
            <person name="Brown M.T."/>
            <person name="Hayes R.D."/>
            <person name="Mukherjee M."/>
            <person name="Okumura C.Y."/>
            <person name="Schneider R."/>
            <person name="Smith A.J."/>
            <person name="Vanacova S."/>
            <person name="Villalvazo M."/>
            <person name="Haas B.J."/>
            <person name="Pertea M."/>
            <person name="Feldblyum T.V."/>
            <person name="Utterback T.R."/>
            <person name="Shu C.L."/>
            <person name="Osoegawa K."/>
            <person name="de Jong P.J."/>
            <person name="Hrdy I."/>
            <person name="Horvathova L."/>
            <person name="Zubacova Z."/>
            <person name="Dolezal P."/>
            <person name="Malik S.B."/>
            <person name="Logsdon J.M. Jr."/>
            <person name="Henze K."/>
            <person name="Gupta A."/>
            <person name="Wang C.C."/>
            <person name="Dunne R.L."/>
            <person name="Upcroft J.A."/>
            <person name="Upcroft P."/>
            <person name="White O."/>
            <person name="Salzberg S.L."/>
            <person name="Tang P."/>
            <person name="Chiu C.-H."/>
            <person name="Lee Y.-S."/>
            <person name="Embley T.M."/>
            <person name="Coombs G.H."/>
            <person name="Mottram J.C."/>
            <person name="Tachezy J."/>
            <person name="Fraser-Liggett C.M."/>
            <person name="Johnson P.J."/>
        </authorList>
    </citation>
    <scope>NUCLEOTIDE SEQUENCE [LARGE SCALE GENOMIC DNA]</scope>
    <source>
        <strain evidence="3">G3</strain>
    </source>
</reference>
<dbReference type="GO" id="GO:0031965">
    <property type="term" value="C:nuclear membrane"/>
    <property type="evidence" value="ECO:0000318"/>
    <property type="project" value="GO_Central"/>
</dbReference>
<protein>
    <submittedName>
        <fullName evidence="3">Uncharacterized protein</fullName>
    </submittedName>
</protein>
<evidence type="ECO:0000256" key="2">
    <source>
        <dbReference type="SAM" id="Phobius"/>
    </source>
</evidence>
<organism evidence="3 4">
    <name type="scientific">Trichomonas vaginalis (strain ATCC PRA-98 / G3)</name>
    <dbReference type="NCBI Taxonomy" id="412133"/>
    <lineage>
        <taxon>Eukaryota</taxon>
        <taxon>Metamonada</taxon>
        <taxon>Parabasalia</taxon>
        <taxon>Trichomonadida</taxon>
        <taxon>Trichomonadidae</taxon>
        <taxon>Trichomonas</taxon>
    </lineage>
</organism>
<dbReference type="InParanoid" id="A2D830"/>
<dbReference type="KEGG" id="tva:5469027"/>
<dbReference type="VEuPathDB" id="TrichDB:TVAGG3_1046100"/>
<feature type="transmembrane region" description="Helical" evidence="2">
    <location>
        <begin position="98"/>
        <end position="119"/>
    </location>
</feature>
<evidence type="ECO:0000256" key="1">
    <source>
        <dbReference type="SAM" id="MobiDB-lite"/>
    </source>
</evidence>
<dbReference type="Pfam" id="PF14770">
    <property type="entry name" value="TMEM18"/>
    <property type="match status" value="1"/>
</dbReference>
<keyword evidence="2" id="KW-0812">Transmembrane</keyword>
<keyword evidence="2" id="KW-1133">Transmembrane helix</keyword>
<accession>A2D830</accession>
<dbReference type="EMBL" id="DS113178">
    <property type="protein sequence ID" value="EAY23463.1"/>
    <property type="molecule type" value="Genomic_DNA"/>
</dbReference>
<keyword evidence="2" id="KW-0472">Membrane</keyword>
<dbReference type="VEuPathDB" id="TrichDB:TVAG_071270"/>
<feature type="transmembrane region" description="Helical" evidence="2">
    <location>
        <begin position="60"/>
        <end position="78"/>
    </location>
</feature>
<dbReference type="AlphaFoldDB" id="A2D830"/>